<keyword evidence="6" id="KW-1185">Reference proteome</keyword>
<dbReference type="Proteomes" id="UP000236725">
    <property type="component" value="Unassembled WGS sequence"/>
</dbReference>
<dbReference type="SUPFAM" id="SSF116734">
    <property type="entry name" value="DNA methylase specificity domain"/>
    <property type="match status" value="1"/>
</dbReference>
<evidence type="ECO:0000313" key="6">
    <source>
        <dbReference type="Proteomes" id="UP000236725"/>
    </source>
</evidence>
<evidence type="ECO:0000256" key="2">
    <source>
        <dbReference type="ARBA" id="ARBA00022747"/>
    </source>
</evidence>
<evidence type="ECO:0000256" key="3">
    <source>
        <dbReference type="ARBA" id="ARBA00023125"/>
    </source>
</evidence>
<evidence type="ECO:0000259" key="4">
    <source>
        <dbReference type="Pfam" id="PF01420"/>
    </source>
</evidence>
<dbReference type="InterPro" id="IPR051212">
    <property type="entry name" value="Type-I_RE_S_subunit"/>
</dbReference>
<dbReference type="InterPro" id="IPR044946">
    <property type="entry name" value="Restrct_endonuc_typeI_TRD_sf"/>
</dbReference>
<dbReference type="InterPro" id="IPR000055">
    <property type="entry name" value="Restrct_endonuc_typeI_TRD"/>
</dbReference>
<sequence>MCIEGGSAGKKIAVLNQDVCFGNKLCCFAAYTEISKYVYYYLQSPIFLDMFNQYKTGIIGGVSIAKVKEILLPLPPLQEQQRIVAQIEKLFEQLK</sequence>
<comment type="similarity">
    <text evidence="1">Belongs to the type-I restriction system S methylase family.</text>
</comment>
<protein>
    <submittedName>
        <fullName evidence="5">Type I restriction enzyme, S subunit</fullName>
    </submittedName>
</protein>
<dbReference type="AlphaFoldDB" id="A0A8G2BVT4"/>
<feature type="domain" description="Type I restriction modification DNA specificity" evidence="4">
    <location>
        <begin position="11"/>
        <end position="92"/>
    </location>
</feature>
<evidence type="ECO:0000313" key="5">
    <source>
        <dbReference type="EMBL" id="SEF77467.1"/>
    </source>
</evidence>
<dbReference type="Gene3D" id="3.90.220.20">
    <property type="entry name" value="DNA methylase specificity domains"/>
    <property type="match status" value="1"/>
</dbReference>
<comment type="caution">
    <text evidence="5">The sequence shown here is derived from an EMBL/GenBank/DDBJ whole genome shotgun (WGS) entry which is preliminary data.</text>
</comment>
<dbReference type="PANTHER" id="PTHR43140:SF1">
    <property type="entry name" value="TYPE I RESTRICTION ENZYME ECOKI SPECIFICITY SUBUNIT"/>
    <property type="match status" value="1"/>
</dbReference>
<dbReference type="EMBL" id="FNVS01000006">
    <property type="protein sequence ID" value="SEF77467.1"/>
    <property type="molecule type" value="Genomic_DNA"/>
</dbReference>
<proteinExistence type="inferred from homology"/>
<keyword evidence="3" id="KW-0238">DNA-binding</keyword>
<dbReference type="Pfam" id="PF01420">
    <property type="entry name" value="Methylase_S"/>
    <property type="match status" value="1"/>
</dbReference>
<dbReference type="GO" id="GO:0009307">
    <property type="term" value="P:DNA restriction-modification system"/>
    <property type="evidence" value="ECO:0007669"/>
    <property type="project" value="UniProtKB-KW"/>
</dbReference>
<evidence type="ECO:0000256" key="1">
    <source>
        <dbReference type="ARBA" id="ARBA00010923"/>
    </source>
</evidence>
<reference evidence="5 6" key="1">
    <citation type="submission" date="2016-10" db="EMBL/GenBank/DDBJ databases">
        <authorList>
            <person name="Varghese N."/>
            <person name="Submissions S."/>
        </authorList>
    </citation>
    <scope>NUCLEOTIDE SEQUENCE [LARGE SCALE GENOMIC DNA]</scope>
    <source>
        <strain evidence="5 6">DSM 29073</strain>
    </source>
</reference>
<keyword evidence="2" id="KW-0680">Restriction system</keyword>
<accession>A0A8G2BVT4</accession>
<gene>
    <name evidence="5" type="ORF">SAMN05444001_106156</name>
</gene>
<name>A0A8G2BVT4_9BACT</name>
<organism evidence="5 6">
    <name type="scientific">Parabacteroides chinchillae</name>
    <dbReference type="NCBI Taxonomy" id="871327"/>
    <lineage>
        <taxon>Bacteria</taxon>
        <taxon>Pseudomonadati</taxon>
        <taxon>Bacteroidota</taxon>
        <taxon>Bacteroidia</taxon>
        <taxon>Bacteroidales</taxon>
        <taxon>Tannerellaceae</taxon>
        <taxon>Parabacteroides</taxon>
    </lineage>
</organism>
<dbReference type="GO" id="GO:0003677">
    <property type="term" value="F:DNA binding"/>
    <property type="evidence" value="ECO:0007669"/>
    <property type="project" value="UniProtKB-KW"/>
</dbReference>
<dbReference type="PANTHER" id="PTHR43140">
    <property type="entry name" value="TYPE-1 RESTRICTION ENZYME ECOKI SPECIFICITY PROTEIN"/>
    <property type="match status" value="1"/>
</dbReference>